<comment type="similarity">
    <text evidence="1">Belongs to the universal ribosomal protein uS11 family.</text>
</comment>
<dbReference type="InterPro" id="IPR036967">
    <property type="entry name" value="Ribosomal_uS11_sf"/>
</dbReference>
<dbReference type="GO" id="GO:0003735">
    <property type="term" value="F:structural constituent of ribosome"/>
    <property type="evidence" value="ECO:0007669"/>
    <property type="project" value="InterPro"/>
</dbReference>
<dbReference type="SUPFAM" id="SSF53137">
    <property type="entry name" value="Translational machinery components"/>
    <property type="match status" value="1"/>
</dbReference>
<reference evidence="5" key="1">
    <citation type="submission" date="2020-11" db="EMBL/GenBank/DDBJ databases">
        <title>Molecular epidemiology and genomic profiles of multidrug-resistant bacteria collected from clinical sources in South Africa.</title>
        <authorList>
            <person name="Asante J."/>
            <person name="Amoako D.G."/>
        </authorList>
    </citation>
    <scope>NUCLEOTIDE SEQUENCE</scope>
    <source>
        <strain evidence="5">C68</strain>
    </source>
</reference>
<keyword evidence="2 5" id="KW-0689">Ribosomal protein</keyword>
<keyword evidence="3" id="KW-0687">Ribonucleoprotein</keyword>
<dbReference type="Pfam" id="PF00411">
    <property type="entry name" value="Ribosomal_S11"/>
    <property type="match status" value="1"/>
</dbReference>
<evidence type="ECO:0000256" key="4">
    <source>
        <dbReference type="ARBA" id="ARBA00035317"/>
    </source>
</evidence>
<name>A0A8I1BFC5_STAEP</name>
<dbReference type="GO" id="GO:0006412">
    <property type="term" value="P:translation"/>
    <property type="evidence" value="ECO:0007669"/>
    <property type="project" value="InterPro"/>
</dbReference>
<comment type="caution">
    <text evidence="5">The sequence shown here is derived from an EMBL/GenBank/DDBJ whole genome shotgun (WGS) entry which is preliminary data.</text>
</comment>
<evidence type="ECO:0000313" key="5">
    <source>
        <dbReference type="EMBL" id="MBF9305169.1"/>
    </source>
</evidence>
<evidence type="ECO:0000313" key="6">
    <source>
        <dbReference type="Proteomes" id="UP000622362"/>
    </source>
</evidence>
<evidence type="ECO:0000256" key="3">
    <source>
        <dbReference type="ARBA" id="ARBA00023274"/>
    </source>
</evidence>
<dbReference type="InterPro" id="IPR001971">
    <property type="entry name" value="Ribosomal_uS11"/>
</dbReference>
<evidence type="ECO:0000256" key="1">
    <source>
        <dbReference type="ARBA" id="ARBA00006194"/>
    </source>
</evidence>
<dbReference type="GO" id="GO:1990904">
    <property type="term" value="C:ribonucleoprotein complex"/>
    <property type="evidence" value="ECO:0007669"/>
    <property type="project" value="UniProtKB-KW"/>
</dbReference>
<dbReference type="Proteomes" id="UP000622362">
    <property type="component" value="Unassembled WGS sequence"/>
</dbReference>
<gene>
    <name evidence="5" type="primary">rpsK</name>
    <name evidence="5" type="ORF">I3V53_14130</name>
</gene>
<accession>A0A8I1BFC5</accession>
<proteinExistence type="inferred from homology"/>
<dbReference type="EMBL" id="JADPYN010000132">
    <property type="protein sequence ID" value="MBF9305169.1"/>
    <property type="molecule type" value="Genomic_DNA"/>
</dbReference>
<sequence length="19" mass="2241">RDVTPVPHNGCRPPKRRRV</sequence>
<dbReference type="AlphaFoldDB" id="A0A8I1BFC5"/>
<protein>
    <recommendedName>
        <fullName evidence="4">30S ribosomal protein S11</fullName>
    </recommendedName>
</protein>
<organism evidence="5 6">
    <name type="scientific">Staphylococcus epidermidis</name>
    <dbReference type="NCBI Taxonomy" id="1282"/>
    <lineage>
        <taxon>Bacteria</taxon>
        <taxon>Bacillati</taxon>
        <taxon>Bacillota</taxon>
        <taxon>Bacilli</taxon>
        <taxon>Bacillales</taxon>
        <taxon>Staphylococcaceae</taxon>
        <taxon>Staphylococcus</taxon>
    </lineage>
</organism>
<dbReference type="Gene3D" id="3.30.420.80">
    <property type="entry name" value="Ribosomal protein S11"/>
    <property type="match status" value="1"/>
</dbReference>
<feature type="non-terminal residue" evidence="5">
    <location>
        <position position="1"/>
    </location>
</feature>
<dbReference type="RefSeq" id="WP_196310209.1">
    <property type="nucleotide sequence ID" value="NZ_JADPYN010000132.1"/>
</dbReference>
<evidence type="ECO:0000256" key="2">
    <source>
        <dbReference type="ARBA" id="ARBA00022980"/>
    </source>
</evidence>
<dbReference type="GO" id="GO:0005840">
    <property type="term" value="C:ribosome"/>
    <property type="evidence" value="ECO:0007669"/>
    <property type="project" value="UniProtKB-KW"/>
</dbReference>